<dbReference type="SUPFAM" id="SSF117892">
    <property type="entry name" value="Band 7/SPFH domain"/>
    <property type="match status" value="1"/>
</dbReference>
<dbReference type="PATRIC" id="fig|1348334.3.peg.2973"/>
<feature type="transmembrane region" description="Helical" evidence="5">
    <location>
        <begin position="40"/>
        <end position="58"/>
    </location>
</feature>
<sequence>MNNKFVAYAEEDAILVEVAQVQPVESIPTNRSELPAQISTALPIALTIFGTVILIWFLNTFLQICKPNEILILSGRKNRSKEGEVGYRVIFGGRTICIPILETVKTMDLRTMPVPVEITNAYSRGGTPLHIQAIANVKISSDRAIVGNAIERFLDRDRSEISRVARETLEGNLRGVVSTLTPEQLNEDRLRFAQRIAEDVSRDLSKLGLQLDTLKIQSVSDDVDYLKSIGRRQIALIMRDAEIAESNALAEAEQIEADCKRQSEVAKTQALSIIQQKDNELRKIKAELEQQARSEEERTIAAAKEARARAEQLLQTVRAELERLRLEADEVLPAEAERQAKELQAKGKAAPLIENAQAEALVNDLLSKVWHDMDQDASELFYLQQIEMILKEAAKVPSRVELRNVNVIDNGDGKSIASLVKAYPEIFSQFLDSVDHILGVKVAATRAETNGRKKPQEFTLNN</sequence>
<accession>U7QIS4</accession>
<evidence type="ECO:0000313" key="7">
    <source>
        <dbReference type="EMBL" id="ERT06965.1"/>
    </source>
</evidence>
<gene>
    <name evidence="7" type="ORF">M595_3071</name>
</gene>
<keyword evidence="3 5" id="KW-0472">Membrane</keyword>
<dbReference type="PANTHER" id="PTHR13806">
    <property type="entry name" value="FLOTILLIN-RELATED"/>
    <property type="match status" value="1"/>
</dbReference>
<dbReference type="Proteomes" id="UP000017127">
    <property type="component" value="Unassembled WGS sequence"/>
</dbReference>
<dbReference type="GO" id="GO:0005886">
    <property type="term" value="C:plasma membrane"/>
    <property type="evidence" value="ECO:0007669"/>
    <property type="project" value="TreeGrafter"/>
</dbReference>
<dbReference type="CDD" id="cd03399">
    <property type="entry name" value="SPFH_flotillin"/>
    <property type="match status" value="1"/>
</dbReference>
<evidence type="ECO:0000313" key="8">
    <source>
        <dbReference type="Proteomes" id="UP000017127"/>
    </source>
</evidence>
<evidence type="ECO:0000256" key="1">
    <source>
        <dbReference type="ARBA" id="ARBA00004370"/>
    </source>
</evidence>
<proteinExistence type="inferred from homology"/>
<dbReference type="PANTHER" id="PTHR13806:SF46">
    <property type="entry name" value="FLOTILLIN-1-RELATED"/>
    <property type="match status" value="1"/>
</dbReference>
<name>U7QIS4_9CYAN</name>
<comment type="caution">
    <text evidence="7">The sequence shown here is derived from an EMBL/GenBank/DDBJ whole genome shotgun (WGS) entry which is preliminary data.</text>
</comment>
<dbReference type="Pfam" id="PF01145">
    <property type="entry name" value="Band_7"/>
    <property type="match status" value="1"/>
</dbReference>
<evidence type="ECO:0000256" key="4">
    <source>
        <dbReference type="SAM" id="Coils"/>
    </source>
</evidence>
<dbReference type="InterPro" id="IPR036013">
    <property type="entry name" value="Band_7/SPFH_dom_sf"/>
</dbReference>
<dbReference type="EMBL" id="AUZM01000028">
    <property type="protein sequence ID" value="ERT06965.1"/>
    <property type="molecule type" value="Genomic_DNA"/>
</dbReference>
<keyword evidence="4" id="KW-0175">Coiled coil</keyword>
<dbReference type="SMART" id="SM00244">
    <property type="entry name" value="PHB"/>
    <property type="match status" value="1"/>
</dbReference>
<protein>
    <submittedName>
        <fullName evidence="7">SPFH domain / Band 7 family protein</fullName>
    </submittedName>
</protein>
<dbReference type="OrthoDB" id="9786220at2"/>
<reference evidence="7 8" key="1">
    <citation type="journal article" date="2013" name="Front. Microbiol.">
        <title>Comparative genomic analyses of the cyanobacterium, Lyngbya aestuarii BL J, a powerful hydrogen producer.</title>
        <authorList>
            <person name="Kothari A."/>
            <person name="Vaughn M."/>
            <person name="Garcia-Pichel F."/>
        </authorList>
    </citation>
    <scope>NUCLEOTIDE SEQUENCE [LARGE SCALE GENOMIC DNA]</scope>
    <source>
        <strain evidence="7 8">BL J</strain>
    </source>
</reference>
<keyword evidence="5" id="KW-1133">Transmembrane helix</keyword>
<feature type="domain" description="Band 7" evidence="6">
    <location>
        <begin position="60"/>
        <end position="233"/>
    </location>
</feature>
<dbReference type="AlphaFoldDB" id="U7QIS4"/>
<evidence type="ECO:0000256" key="3">
    <source>
        <dbReference type="ARBA" id="ARBA00023136"/>
    </source>
</evidence>
<comment type="subcellular location">
    <subcellularLocation>
        <location evidence="1">Membrane</location>
    </subcellularLocation>
</comment>
<dbReference type="GO" id="GO:0002020">
    <property type="term" value="F:protease binding"/>
    <property type="evidence" value="ECO:0007669"/>
    <property type="project" value="TreeGrafter"/>
</dbReference>
<comment type="similarity">
    <text evidence="2">Belongs to the band 7/mec-2 family. Flotillin subfamily.</text>
</comment>
<evidence type="ECO:0000256" key="2">
    <source>
        <dbReference type="ARBA" id="ARBA00007161"/>
    </source>
</evidence>
<dbReference type="RefSeq" id="WP_023066863.1">
    <property type="nucleotide sequence ID" value="NZ_AUZM01000028.1"/>
</dbReference>
<dbReference type="GO" id="GO:0072659">
    <property type="term" value="P:protein localization to plasma membrane"/>
    <property type="evidence" value="ECO:0007669"/>
    <property type="project" value="TreeGrafter"/>
</dbReference>
<keyword evidence="8" id="KW-1185">Reference proteome</keyword>
<dbReference type="InterPro" id="IPR001107">
    <property type="entry name" value="Band_7"/>
</dbReference>
<evidence type="ECO:0000259" key="6">
    <source>
        <dbReference type="SMART" id="SM00244"/>
    </source>
</evidence>
<feature type="coiled-coil region" evidence="4">
    <location>
        <begin position="238"/>
        <end position="327"/>
    </location>
</feature>
<dbReference type="InterPro" id="IPR027705">
    <property type="entry name" value="Flotillin_fam"/>
</dbReference>
<dbReference type="Gene3D" id="3.30.479.30">
    <property type="entry name" value="Band 7 domain"/>
    <property type="match status" value="1"/>
</dbReference>
<evidence type="ECO:0000256" key="5">
    <source>
        <dbReference type="SAM" id="Phobius"/>
    </source>
</evidence>
<organism evidence="7 8">
    <name type="scientific">Lyngbya aestuarii BL J</name>
    <dbReference type="NCBI Taxonomy" id="1348334"/>
    <lineage>
        <taxon>Bacteria</taxon>
        <taxon>Bacillati</taxon>
        <taxon>Cyanobacteriota</taxon>
        <taxon>Cyanophyceae</taxon>
        <taxon>Oscillatoriophycideae</taxon>
        <taxon>Oscillatoriales</taxon>
        <taxon>Microcoleaceae</taxon>
        <taxon>Lyngbya</taxon>
    </lineage>
</organism>
<keyword evidence="5" id="KW-0812">Transmembrane</keyword>